<dbReference type="Proteomes" id="UP000664654">
    <property type="component" value="Unassembled WGS sequence"/>
</dbReference>
<dbReference type="GO" id="GO:0008720">
    <property type="term" value="F:D-lactate dehydrogenase (NAD+) activity"/>
    <property type="evidence" value="ECO:0007669"/>
    <property type="project" value="TreeGrafter"/>
</dbReference>
<dbReference type="InterPro" id="IPR004017">
    <property type="entry name" value="Cys_rich_dom"/>
</dbReference>
<evidence type="ECO:0000256" key="9">
    <source>
        <dbReference type="ARBA" id="ARBA00023014"/>
    </source>
</evidence>
<dbReference type="InterPro" id="IPR016169">
    <property type="entry name" value="FAD-bd_PCMH_sub2"/>
</dbReference>
<dbReference type="PROSITE" id="PS51379">
    <property type="entry name" value="4FE4S_FER_2"/>
    <property type="match status" value="1"/>
</dbReference>
<dbReference type="Gene3D" id="3.30.465.10">
    <property type="match status" value="1"/>
</dbReference>
<feature type="domain" description="FAD-binding PCMH-type" evidence="12">
    <location>
        <begin position="53"/>
        <end position="281"/>
    </location>
</feature>
<keyword evidence="5" id="KW-0274">FAD</keyword>
<dbReference type="Gene3D" id="1.10.45.10">
    <property type="entry name" value="Vanillyl-alcohol Oxidase, Chain A, domain 4"/>
    <property type="match status" value="1"/>
</dbReference>
<dbReference type="FunFam" id="1.10.45.10:FF:000001">
    <property type="entry name" value="D-lactate dehydrogenase mitochondrial"/>
    <property type="match status" value="1"/>
</dbReference>
<keyword evidence="8" id="KW-0408">Iron</keyword>
<evidence type="ECO:0000313" key="14">
    <source>
        <dbReference type="Proteomes" id="UP000664654"/>
    </source>
</evidence>
<dbReference type="GO" id="GO:1903457">
    <property type="term" value="P:lactate catabolic process"/>
    <property type="evidence" value="ECO:0007669"/>
    <property type="project" value="TreeGrafter"/>
</dbReference>
<dbReference type="InterPro" id="IPR016164">
    <property type="entry name" value="FAD-linked_Oxase-like_C"/>
</dbReference>
<keyword evidence="6" id="KW-0809">Transit peptide</keyword>
<dbReference type="InterPro" id="IPR016171">
    <property type="entry name" value="Vanillyl_alc_oxidase_C-sub2"/>
</dbReference>
<dbReference type="PROSITE" id="PS00198">
    <property type="entry name" value="4FE4S_FER_1"/>
    <property type="match status" value="1"/>
</dbReference>
<organism evidence="13 14">
    <name type="scientific">Bowmanella dokdonensis</name>
    <dbReference type="NCBI Taxonomy" id="751969"/>
    <lineage>
        <taxon>Bacteria</taxon>
        <taxon>Pseudomonadati</taxon>
        <taxon>Pseudomonadota</taxon>
        <taxon>Gammaproteobacteria</taxon>
        <taxon>Alteromonadales</taxon>
        <taxon>Alteromonadaceae</taxon>
        <taxon>Bowmanella</taxon>
    </lineage>
</organism>
<dbReference type="AlphaFoldDB" id="A0A939DMI6"/>
<dbReference type="EC" id="1.1.2.4" evidence="10"/>
<keyword evidence="7" id="KW-0560">Oxidoreductase</keyword>
<evidence type="ECO:0000256" key="4">
    <source>
        <dbReference type="ARBA" id="ARBA00022723"/>
    </source>
</evidence>
<dbReference type="InterPro" id="IPR009051">
    <property type="entry name" value="Helical_ferredxn"/>
</dbReference>
<feature type="domain" description="4Fe-4S ferredoxin-type" evidence="11">
    <location>
        <begin position="547"/>
        <end position="578"/>
    </location>
</feature>
<dbReference type="InterPro" id="IPR004113">
    <property type="entry name" value="FAD-bd_oxidored_4_C"/>
</dbReference>
<name>A0A939DMI6_9ALTE</name>
<evidence type="ECO:0000256" key="7">
    <source>
        <dbReference type="ARBA" id="ARBA00023002"/>
    </source>
</evidence>
<evidence type="ECO:0000256" key="1">
    <source>
        <dbReference type="ARBA" id="ARBA00001974"/>
    </source>
</evidence>
<dbReference type="RefSeq" id="WP_206573435.1">
    <property type="nucleotide sequence ID" value="NZ_JAFKCV010000004.1"/>
</dbReference>
<accession>A0A939DMI6</accession>
<dbReference type="InterPro" id="IPR016167">
    <property type="entry name" value="FAD-bd_PCMH_sub1"/>
</dbReference>
<comment type="cofactor">
    <cofactor evidence="1">
        <name>FAD</name>
        <dbReference type="ChEBI" id="CHEBI:57692"/>
    </cofactor>
</comment>
<comment type="caution">
    <text evidence="13">The sequence shown here is derived from an EMBL/GenBank/DDBJ whole genome shotgun (WGS) entry which is preliminary data.</text>
</comment>
<dbReference type="GO" id="GO:0046872">
    <property type="term" value="F:metal ion binding"/>
    <property type="evidence" value="ECO:0007669"/>
    <property type="project" value="UniProtKB-KW"/>
</dbReference>
<dbReference type="InterPro" id="IPR017896">
    <property type="entry name" value="4Fe4S_Fe-S-bd"/>
</dbReference>
<reference evidence="13" key="1">
    <citation type="submission" date="2021-03" db="EMBL/GenBank/DDBJ databases">
        <title>novel species isolated from a fishpond in China.</title>
        <authorList>
            <person name="Lu H."/>
            <person name="Cai Z."/>
        </authorList>
    </citation>
    <scope>NUCLEOTIDE SEQUENCE</scope>
    <source>
        <strain evidence="13">JCM 30855</strain>
    </source>
</reference>
<keyword evidence="3" id="KW-0285">Flavoprotein</keyword>
<dbReference type="SUPFAM" id="SSF56176">
    <property type="entry name" value="FAD-binding/transporter-associated domain-like"/>
    <property type="match status" value="1"/>
</dbReference>
<evidence type="ECO:0000259" key="11">
    <source>
        <dbReference type="PROSITE" id="PS51379"/>
    </source>
</evidence>
<evidence type="ECO:0000259" key="12">
    <source>
        <dbReference type="PROSITE" id="PS51387"/>
    </source>
</evidence>
<evidence type="ECO:0000256" key="3">
    <source>
        <dbReference type="ARBA" id="ARBA00022630"/>
    </source>
</evidence>
<dbReference type="Pfam" id="PF01565">
    <property type="entry name" value="FAD_binding_4"/>
    <property type="match status" value="1"/>
</dbReference>
<dbReference type="PANTHER" id="PTHR11748:SF111">
    <property type="entry name" value="D-LACTATE DEHYDROGENASE, MITOCHONDRIAL-RELATED"/>
    <property type="match status" value="1"/>
</dbReference>
<keyword evidence="14" id="KW-1185">Reference proteome</keyword>
<evidence type="ECO:0000256" key="8">
    <source>
        <dbReference type="ARBA" id="ARBA00023004"/>
    </source>
</evidence>
<dbReference type="SUPFAM" id="SSF55103">
    <property type="entry name" value="FAD-linked oxidases, C-terminal domain"/>
    <property type="match status" value="1"/>
</dbReference>
<evidence type="ECO:0000256" key="6">
    <source>
        <dbReference type="ARBA" id="ARBA00022946"/>
    </source>
</evidence>
<comment type="similarity">
    <text evidence="2">Belongs to the FAD-binding oxidoreductase/transferase type 4 family.</text>
</comment>
<protein>
    <recommendedName>
        <fullName evidence="10">D-lactate dehydrogenase (cytochrome)</fullName>
        <ecNumber evidence="10">1.1.2.4</ecNumber>
    </recommendedName>
</protein>
<dbReference type="InterPro" id="IPR017900">
    <property type="entry name" value="4Fe4S_Fe_S_CS"/>
</dbReference>
<evidence type="ECO:0000313" key="13">
    <source>
        <dbReference type="EMBL" id="MBN7825324.1"/>
    </source>
</evidence>
<gene>
    <name evidence="13" type="ORF">J0A66_08835</name>
</gene>
<dbReference type="EMBL" id="JAFKCV010000004">
    <property type="protein sequence ID" value="MBN7825324.1"/>
    <property type="molecule type" value="Genomic_DNA"/>
</dbReference>
<dbReference type="GO" id="GO:0071949">
    <property type="term" value="F:FAD binding"/>
    <property type="evidence" value="ECO:0007669"/>
    <property type="project" value="InterPro"/>
</dbReference>
<dbReference type="InterPro" id="IPR016166">
    <property type="entry name" value="FAD-bd_PCMH"/>
</dbReference>
<sequence>MLKPDQVQTVPVDLHNHNAFKEFVAKLGALLAPGQLMDDLASRLAFAGDASFYHLVPALVVRIENLPQMQSLLRLASAFGVSLTFRAAGTSLSGQAVTDSVLVLLGDEWRNSEIREQGHKIWLQPGVIGAQANRLLKPYGRKLGPDPASIDSCKIGGIAANNASGMCCGVRHNSYHTVAEMQILLADGARLDTADETSVARFRQDKAELLNGLAGLAGKIRNNPVLAERIRHKYRLKNTTGYGINALLDFDDPVEILKHLMIGSEGTLGFIADITYRTVADPACKASGLFIFDDIHPCAEAVSRLASLPVNAVELMDARALGSVADKPAMPVDVRRLSPLAAGLLIEVSGETPQALEDNIARVREGLHLSAGHLLASADFNTDLARNQALWGLRKGMFPAVGAVRAAGTTVIIEDVAFPVAQLADGVAGLQTLFGQYGYDEAIIFGHALEGNLHFVFTQAFDTPSEVSRYGDFMQAVAELVSGGFGGSLKAEHGTGRNMAPFVAMEWGSEAYEVMQRIKDLFDPDNILNPGVIINRDPQVHLKHLKTIPSLDDEIDKCIECGFCEPVCPSRELTLTPRQRIALWRQIQSGQFDAQRQQLLDAYQYQGVDTCAATGLCAERCPVDINTGDFIRQLRSQNAKGQWLAGLSARHYAATGILARFALDSVRVSRNLLGEGRTEKVFDGLHRLSGKRLPRWFPAWPGGARTAKAAKDLGQPVIYFPACPNRIFGADPQAEDQRPLSEVLASVLAKAGYRLLSPHNSEALCCGQPWQSKGHPALAAKKRQEALDALLALAHEQKLPVLVDASPCALQLSDSDHSLKLFETAEFLHQFVLPRLTVLPQSEPVMLHISCSSQRRHSENALLGLARACSEQVVVPNDIQCCGFAGDKGFLTPELNASALKTLKRQIPDDCHLGVSNSRTCEIGLSRHGGIPYQSIVYLLDRVSSAKLA</sequence>
<dbReference type="GO" id="GO:0004458">
    <property type="term" value="F:D-lactate dehydrogenase (cytochrome) activity"/>
    <property type="evidence" value="ECO:0007669"/>
    <property type="project" value="UniProtKB-EC"/>
</dbReference>
<evidence type="ECO:0000256" key="2">
    <source>
        <dbReference type="ARBA" id="ARBA00008000"/>
    </source>
</evidence>
<dbReference type="Gene3D" id="1.10.1060.10">
    <property type="entry name" value="Alpha-helical ferredoxin"/>
    <property type="match status" value="1"/>
</dbReference>
<proteinExistence type="inferred from homology"/>
<dbReference type="Pfam" id="PF02754">
    <property type="entry name" value="CCG"/>
    <property type="match status" value="1"/>
</dbReference>
<dbReference type="InterPro" id="IPR036318">
    <property type="entry name" value="FAD-bd_PCMH-like_sf"/>
</dbReference>
<evidence type="ECO:0000256" key="5">
    <source>
        <dbReference type="ARBA" id="ARBA00022827"/>
    </source>
</evidence>
<dbReference type="Pfam" id="PF13183">
    <property type="entry name" value="Fer4_8"/>
    <property type="match status" value="1"/>
</dbReference>
<keyword evidence="9" id="KW-0411">Iron-sulfur</keyword>
<dbReference type="GO" id="GO:0051536">
    <property type="term" value="F:iron-sulfur cluster binding"/>
    <property type="evidence" value="ECO:0007669"/>
    <property type="project" value="UniProtKB-KW"/>
</dbReference>
<dbReference type="InterPro" id="IPR006094">
    <property type="entry name" value="Oxid_FAD_bind_N"/>
</dbReference>
<dbReference type="PANTHER" id="PTHR11748">
    <property type="entry name" value="D-LACTATE DEHYDROGENASE"/>
    <property type="match status" value="1"/>
</dbReference>
<dbReference type="Pfam" id="PF02913">
    <property type="entry name" value="FAD-oxidase_C"/>
    <property type="match status" value="1"/>
</dbReference>
<keyword evidence="4" id="KW-0479">Metal-binding</keyword>
<dbReference type="PROSITE" id="PS51387">
    <property type="entry name" value="FAD_PCMH"/>
    <property type="match status" value="1"/>
</dbReference>
<evidence type="ECO:0000256" key="10">
    <source>
        <dbReference type="ARBA" id="ARBA00038897"/>
    </source>
</evidence>
<dbReference type="Gene3D" id="3.30.43.10">
    <property type="entry name" value="Uridine Diphospho-n-acetylenolpyruvylglucosamine Reductase, domain 2"/>
    <property type="match status" value="1"/>
</dbReference>
<dbReference type="SUPFAM" id="SSF46548">
    <property type="entry name" value="alpha-helical ferredoxin"/>
    <property type="match status" value="1"/>
</dbReference>
<dbReference type="Gene3D" id="3.30.70.2740">
    <property type="match status" value="1"/>
</dbReference>